<evidence type="ECO:0000256" key="2">
    <source>
        <dbReference type="ARBA" id="ARBA00022450"/>
    </source>
</evidence>
<dbReference type="SMART" id="SM00823">
    <property type="entry name" value="PKS_PP"/>
    <property type="match status" value="1"/>
</dbReference>
<evidence type="ECO:0000313" key="5">
    <source>
        <dbReference type="EMBL" id="ADG97810.1"/>
    </source>
</evidence>
<dbReference type="PROSITE" id="PS00455">
    <property type="entry name" value="AMP_BINDING"/>
    <property type="match status" value="1"/>
</dbReference>
<dbReference type="AlphaFoldDB" id="D6Z780"/>
<evidence type="ECO:0000256" key="3">
    <source>
        <dbReference type="ARBA" id="ARBA00022553"/>
    </source>
</evidence>
<dbReference type="InterPro" id="IPR001242">
    <property type="entry name" value="Condensation_dom"/>
</dbReference>
<protein>
    <submittedName>
        <fullName evidence="5">Amino acid adenylation domain protein</fullName>
    </submittedName>
</protein>
<dbReference type="InterPro" id="IPR009081">
    <property type="entry name" value="PP-bd_ACP"/>
</dbReference>
<dbReference type="Pfam" id="PF00550">
    <property type="entry name" value="PP-binding"/>
    <property type="match status" value="1"/>
</dbReference>
<dbReference type="Gene3D" id="3.30.559.30">
    <property type="entry name" value="Nonribosomal peptide synthetase, condensation domain"/>
    <property type="match status" value="1"/>
</dbReference>
<dbReference type="UniPathway" id="UPA00011"/>
<proteinExistence type="predicted"/>
<organism evidence="5 6">
    <name type="scientific">Segniliparus rotundus (strain ATCC BAA-972 / CDC 1076 / CIP 108378 / DSM 44985 / JCM 13578)</name>
    <dbReference type="NCBI Taxonomy" id="640132"/>
    <lineage>
        <taxon>Bacteria</taxon>
        <taxon>Bacillati</taxon>
        <taxon>Actinomycetota</taxon>
        <taxon>Actinomycetes</taxon>
        <taxon>Mycobacteriales</taxon>
        <taxon>Segniliparaceae</taxon>
        <taxon>Segniliparus</taxon>
    </lineage>
</organism>
<dbReference type="PROSITE" id="PS50075">
    <property type="entry name" value="CARRIER"/>
    <property type="match status" value="1"/>
</dbReference>
<dbReference type="CDD" id="cd05930">
    <property type="entry name" value="A_NRPS"/>
    <property type="match status" value="1"/>
</dbReference>
<dbReference type="InterPro" id="IPR042099">
    <property type="entry name" value="ANL_N_sf"/>
</dbReference>
<comment type="cofactor">
    <cofactor evidence="1">
        <name>pantetheine 4'-phosphate</name>
        <dbReference type="ChEBI" id="CHEBI:47942"/>
    </cofactor>
</comment>
<dbReference type="Proteomes" id="UP000002247">
    <property type="component" value="Chromosome"/>
</dbReference>
<dbReference type="PANTHER" id="PTHR45527:SF1">
    <property type="entry name" value="FATTY ACID SYNTHASE"/>
    <property type="match status" value="1"/>
</dbReference>
<dbReference type="NCBIfam" id="TIGR01733">
    <property type="entry name" value="AA-adenyl-dom"/>
    <property type="match status" value="1"/>
</dbReference>
<dbReference type="Pfam" id="PF00668">
    <property type="entry name" value="Condensation"/>
    <property type="match status" value="1"/>
</dbReference>
<dbReference type="SUPFAM" id="SSF47336">
    <property type="entry name" value="ACP-like"/>
    <property type="match status" value="1"/>
</dbReference>
<dbReference type="GO" id="GO:0008610">
    <property type="term" value="P:lipid biosynthetic process"/>
    <property type="evidence" value="ECO:0007669"/>
    <property type="project" value="UniProtKB-ARBA"/>
</dbReference>
<dbReference type="InterPro" id="IPR020845">
    <property type="entry name" value="AMP-binding_CS"/>
</dbReference>
<dbReference type="Gene3D" id="1.10.1200.10">
    <property type="entry name" value="ACP-like"/>
    <property type="match status" value="1"/>
</dbReference>
<evidence type="ECO:0000259" key="4">
    <source>
        <dbReference type="PROSITE" id="PS50075"/>
    </source>
</evidence>
<dbReference type="InterPro" id="IPR025110">
    <property type="entry name" value="AMP-bd_C"/>
</dbReference>
<dbReference type="SUPFAM" id="SSF56801">
    <property type="entry name" value="Acetyl-CoA synthetase-like"/>
    <property type="match status" value="1"/>
</dbReference>
<dbReference type="SUPFAM" id="SSF52777">
    <property type="entry name" value="CoA-dependent acyltransferases"/>
    <property type="match status" value="2"/>
</dbReference>
<keyword evidence="3" id="KW-0597">Phosphoprotein</keyword>
<dbReference type="GO" id="GO:0003824">
    <property type="term" value="F:catalytic activity"/>
    <property type="evidence" value="ECO:0007669"/>
    <property type="project" value="InterPro"/>
</dbReference>
<feature type="domain" description="Carrier" evidence="4">
    <location>
        <begin position="941"/>
        <end position="1017"/>
    </location>
</feature>
<gene>
    <name evidence="5" type="ordered locus">Srot_1345</name>
</gene>
<dbReference type="KEGG" id="srt:Srot_1345"/>
<dbReference type="Gene3D" id="3.30.559.10">
    <property type="entry name" value="Chloramphenicol acetyltransferase-like domain"/>
    <property type="match status" value="1"/>
</dbReference>
<dbReference type="InterPro" id="IPR000873">
    <property type="entry name" value="AMP-dep_synth/lig_dom"/>
</dbReference>
<keyword evidence="2" id="KW-0596">Phosphopantetheine</keyword>
<evidence type="ECO:0000256" key="1">
    <source>
        <dbReference type="ARBA" id="ARBA00001957"/>
    </source>
</evidence>
<dbReference type="eggNOG" id="COG1020">
    <property type="taxonomic scope" value="Bacteria"/>
</dbReference>
<sequence>MSAEASGSVPVNVRSLRATPAQRRLMLAAQLRPSDPSANYALLCKCAEGTDPHRLARAICRAFQEHESFNEVFRADADGQVFAELSWGRCECPVASYTTFAQLQSAVRARADTPVDVGVWPLFQVEVATVGEDVYFAFTGSHLTCDAFGFYQLVEDFDRKYENIDAPLPYTKSPSSACAPSEAPQDELREYFEDLFAGVDSLAIGGWERRDASGRIAGVVQRYATAAHQYQQAGQIAAQLAVRRFSVLLAAYGLMVACLSRQRVVAIATPLSNRRSGESAATRGLMMNTLPVRVDLESCATFAELCADVDRQVESLLKYESCSVADVARGVFKGADVNATMPSANFTLYPRPLAPVFNGAKAVPVQVGREYIQYPLGLAIEVDGDEVTLIVERARCVPDIDFADMYWAIVEQASRQTDVPLDLLGWTRSAACASRYPARRSFTPPRTVTEEFSAAVARSREAVAVECGSRSITYAELDAASDAVAAQIAAAAPGPHMGLCMRPSIELITMMLGILKAGLAYLPLPPDLPAARVESIVRTCDGLVVAGNLPSPWLEIPGLRSWAGDPGRLGAPRPAGPQDAAYVMFTSGTTGRPKGVPVSHEATTSSLKSLAEAMPMRDSRWCLYHSYAFDISVWEIFGSLLFGGVLCIPEVEERADPDRMAAFVSRSGVQILGQTPSAFELLGPRLAAGTRHDLRSVVFCGERLDFHILRDFARAHPQVRLINLYGITETTIHSTFYQLPRDQRVWPEASVIGVPLADTSLAVVDGERRVVPRGCAGEIAIGGVSVMRGYLGQEALTRERVVAVEGQRMYLTGDLAMVGPGGELVYLDRIDSQVQVRGHRVELGEIERTLLDSGEVAGVCATANGEGVARELAAFVVLAPGGDVHRAREHIRSRLPSYMVPGRIVAVEALPLNANGKTDRIAVAALLEAEAERRSENGSESRDQDLVAEVMRLWADVLDHDEFTPASRFFDVGGTSASLLRVSREIRSRFGVDELDVIDLFEHCTPAATAALLHERHRVTRVAAQ</sequence>
<dbReference type="InterPro" id="IPR020806">
    <property type="entry name" value="PKS_PP-bd"/>
</dbReference>
<dbReference type="InterPro" id="IPR036736">
    <property type="entry name" value="ACP-like_sf"/>
</dbReference>
<reference evidence="5 6" key="1">
    <citation type="journal article" date="2010" name="Stand. Genomic Sci.">
        <title>Complete genome sequence of Segniliparus rotundus type strain (CDC 1076).</title>
        <authorList>
            <person name="Sikorski J."/>
            <person name="Lapidus A."/>
            <person name="Copeland A."/>
            <person name="Misra M."/>
            <person name="Glavina Del Rio T."/>
            <person name="Nolan M."/>
            <person name="Lucas S."/>
            <person name="Chen F."/>
            <person name="Tice H."/>
            <person name="Cheng J.F."/>
            <person name="Jando M."/>
            <person name="Schneider S."/>
            <person name="Bruce D."/>
            <person name="Goodwin L."/>
            <person name="Pitluck S."/>
            <person name="Liolios K."/>
            <person name="Mikhailova N."/>
            <person name="Pati A."/>
            <person name="Ivanova N."/>
            <person name="Mavromatis K."/>
            <person name="Chen A."/>
            <person name="Palaniappan K."/>
            <person name="Chertkov O."/>
            <person name="Land M."/>
            <person name="Hauser L."/>
            <person name="Chang Y.J."/>
            <person name="Jeffries C.D."/>
            <person name="Brettin T."/>
            <person name="Detter J.C."/>
            <person name="Han C."/>
            <person name="Rohde M."/>
            <person name="Goker M."/>
            <person name="Bristow J."/>
            <person name="Eisen J.A."/>
            <person name="Markowitz V."/>
            <person name="Hugenholtz P."/>
            <person name="Kyrpides N.C."/>
            <person name="Klenk H.P."/>
        </authorList>
    </citation>
    <scope>NUCLEOTIDE SEQUENCE [LARGE SCALE GENOMIC DNA]</scope>
    <source>
        <strain evidence="6">ATCC BAA-972 / CDC 1076 / CIP 108378 / DSM 44985 / JCM 13578</strain>
    </source>
</reference>
<dbReference type="InterPro" id="IPR023213">
    <property type="entry name" value="CAT-like_dom_sf"/>
</dbReference>
<dbReference type="GO" id="GO:0005737">
    <property type="term" value="C:cytoplasm"/>
    <property type="evidence" value="ECO:0007669"/>
    <property type="project" value="TreeGrafter"/>
</dbReference>
<dbReference type="InterPro" id="IPR045851">
    <property type="entry name" value="AMP-bd_C_sf"/>
</dbReference>
<dbReference type="EMBL" id="CP001958">
    <property type="protein sequence ID" value="ADG97810.1"/>
    <property type="molecule type" value="Genomic_DNA"/>
</dbReference>
<dbReference type="Pfam" id="PF13193">
    <property type="entry name" value="AMP-binding_C"/>
    <property type="match status" value="1"/>
</dbReference>
<dbReference type="Gene3D" id="3.30.300.30">
    <property type="match status" value="1"/>
</dbReference>
<dbReference type="Pfam" id="PF00501">
    <property type="entry name" value="AMP-binding"/>
    <property type="match status" value="1"/>
</dbReference>
<dbReference type="GO" id="GO:0043041">
    <property type="term" value="P:amino acid activation for nonribosomal peptide biosynthetic process"/>
    <property type="evidence" value="ECO:0007669"/>
    <property type="project" value="TreeGrafter"/>
</dbReference>
<dbReference type="STRING" id="640132.Srot_1345"/>
<accession>D6Z780</accession>
<keyword evidence="6" id="KW-1185">Reference proteome</keyword>
<dbReference type="PANTHER" id="PTHR45527">
    <property type="entry name" value="NONRIBOSOMAL PEPTIDE SYNTHETASE"/>
    <property type="match status" value="1"/>
</dbReference>
<dbReference type="InterPro" id="IPR010071">
    <property type="entry name" value="AA_adenyl_dom"/>
</dbReference>
<dbReference type="GO" id="GO:0031177">
    <property type="term" value="F:phosphopantetheine binding"/>
    <property type="evidence" value="ECO:0007669"/>
    <property type="project" value="InterPro"/>
</dbReference>
<evidence type="ECO:0000313" key="6">
    <source>
        <dbReference type="Proteomes" id="UP000002247"/>
    </source>
</evidence>
<dbReference type="Gene3D" id="3.40.50.12780">
    <property type="entry name" value="N-terminal domain of ligase-like"/>
    <property type="match status" value="1"/>
</dbReference>
<dbReference type="RefSeq" id="WP_013138264.1">
    <property type="nucleotide sequence ID" value="NC_014168.1"/>
</dbReference>
<dbReference type="GO" id="GO:0044550">
    <property type="term" value="P:secondary metabolite biosynthetic process"/>
    <property type="evidence" value="ECO:0007669"/>
    <property type="project" value="TreeGrafter"/>
</dbReference>
<dbReference type="HOGENOM" id="CLU_000022_2_4_11"/>
<name>D6Z780_SEGRD</name>